<dbReference type="EMBL" id="KQ257451">
    <property type="protein sequence ID" value="KND03441.1"/>
    <property type="molecule type" value="Genomic_DNA"/>
</dbReference>
<proteinExistence type="predicted"/>
<dbReference type="GeneID" id="27684623"/>
<organism evidence="1 2">
    <name type="scientific">Spizellomyces punctatus (strain DAOM BR117)</name>
    <dbReference type="NCBI Taxonomy" id="645134"/>
    <lineage>
        <taxon>Eukaryota</taxon>
        <taxon>Fungi</taxon>
        <taxon>Fungi incertae sedis</taxon>
        <taxon>Chytridiomycota</taxon>
        <taxon>Chytridiomycota incertae sedis</taxon>
        <taxon>Chytridiomycetes</taxon>
        <taxon>Spizellomycetales</taxon>
        <taxon>Spizellomycetaceae</taxon>
        <taxon>Spizellomyces</taxon>
    </lineage>
</organism>
<dbReference type="Proteomes" id="UP000053201">
    <property type="component" value="Unassembled WGS sequence"/>
</dbReference>
<protein>
    <recommendedName>
        <fullName evidence="3">Capsid protein</fullName>
    </recommendedName>
</protein>
<evidence type="ECO:0000313" key="2">
    <source>
        <dbReference type="Proteomes" id="UP000053201"/>
    </source>
</evidence>
<dbReference type="RefSeq" id="XP_016611480.1">
    <property type="nucleotide sequence ID" value="XM_016749252.1"/>
</dbReference>
<accession>A0A0L0HPU0</accession>
<gene>
    <name evidence="1" type="ORF">SPPG_00925</name>
</gene>
<evidence type="ECO:0000313" key="1">
    <source>
        <dbReference type="EMBL" id="KND03441.1"/>
    </source>
</evidence>
<dbReference type="OrthoDB" id="2127150at2759"/>
<sequence>MADHFRFYPNAEDTITPWNARYQYPSQSNAARKVTPRIPPVNGMVFGANYGKYIKVQFPAQGYVNPTNTTLTFDVTLTGYSQSSAVEQVRFQNNIQSIFKRVKWMYGSTPGEDIDDYNVMVRNLTEWTASNAYGTMDSTSINEGIGGVVVGRTLTAGDPSPVQSGAALVNARQAYIQGIDNTDAALGFGGVPNRHNHSLLTATYGTNACTRRYQVSLMLGLLTQEKLIPTKFMASQLSIEIELASPEECIIVAYNGTTDNLAPPTYLVHNIQLIPEIINFDPSYDEMFIRGLSQGGVPIKFGTWHTFRTSTAGSSVINFPIHERGRSIKSLFAVQRRQVPVYGRDMGATPNASNGIMQSYQYRIGGEYYPAAPVELSMSPSSKVSNGGTEAWLELQKALNTVGDYRLSSAINTLRWHAPYSAVLCETDFAGTIIRGDQTEPYAQTVVAPTSKQQAGNMGSHHFAAAISLEATNGTEISGLNAQEQSDITFMARYSESQLADYQIFVFAYIDKMIILRENNVMEMVE</sequence>
<reference evidence="1 2" key="1">
    <citation type="submission" date="2009-08" db="EMBL/GenBank/DDBJ databases">
        <title>The Genome Sequence of Spizellomyces punctatus strain DAOM BR117.</title>
        <authorList>
            <consortium name="The Broad Institute Genome Sequencing Platform"/>
            <person name="Russ C."/>
            <person name="Cuomo C."/>
            <person name="Shea T."/>
            <person name="Young S.K."/>
            <person name="Zeng Q."/>
            <person name="Koehrsen M."/>
            <person name="Haas B."/>
            <person name="Borodovsky M."/>
            <person name="Guigo R."/>
            <person name="Alvarado L."/>
            <person name="Berlin A."/>
            <person name="Bochicchio J."/>
            <person name="Borenstein D."/>
            <person name="Chapman S."/>
            <person name="Chen Z."/>
            <person name="Engels R."/>
            <person name="Freedman E."/>
            <person name="Gellesch M."/>
            <person name="Goldberg J."/>
            <person name="Griggs A."/>
            <person name="Gujja S."/>
            <person name="Heiman D."/>
            <person name="Hepburn T."/>
            <person name="Howarth C."/>
            <person name="Jen D."/>
            <person name="Larson L."/>
            <person name="Lewis B."/>
            <person name="Mehta T."/>
            <person name="Park D."/>
            <person name="Pearson M."/>
            <person name="Roberts A."/>
            <person name="Saif S."/>
            <person name="Shenoy N."/>
            <person name="Sisk P."/>
            <person name="Stolte C."/>
            <person name="Sykes S."/>
            <person name="Thomson T."/>
            <person name="Walk T."/>
            <person name="White J."/>
            <person name="Yandava C."/>
            <person name="Burger G."/>
            <person name="Gray M.W."/>
            <person name="Holland P.W.H."/>
            <person name="King N."/>
            <person name="Lang F.B.F."/>
            <person name="Roger A.J."/>
            <person name="Ruiz-Trillo I."/>
            <person name="Lander E."/>
            <person name="Nusbaum C."/>
        </authorList>
    </citation>
    <scope>NUCLEOTIDE SEQUENCE [LARGE SCALE GENOMIC DNA]</scope>
    <source>
        <strain evidence="1 2">DAOM BR117</strain>
    </source>
</reference>
<keyword evidence="2" id="KW-1185">Reference proteome</keyword>
<dbReference type="VEuPathDB" id="FungiDB:SPPG_00925"/>
<dbReference type="InParanoid" id="A0A0L0HPU0"/>
<name>A0A0L0HPU0_SPIPD</name>
<dbReference type="AlphaFoldDB" id="A0A0L0HPU0"/>
<evidence type="ECO:0008006" key="3">
    <source>
        <dbReference type="Google" id="ProtNLM"/>
    </source>
</evidence>